<organism evidence="2 3">
    <name type="scientific">Bacillus mesophilus</name>
    <dbReference type="NCBI Taxonomy" id="1808955"/>
    <lineage>
        <taxon>Bacteria</taxon>
        <taxon>Bacillati</taxon>
        <taxon>Bacillota</taxon>
        <taxon>Bacilli</taxon>
        <taxon>Bacillales</taxon>
        <taxon>Bacillaceae</taxon>
        <taxon>Bacillus</taxon>
    </lineage>
</organism>
<evidence type="ECO:0000313" key="2">
    <source>
        <dbReference type="EMBL" id="NEY70207.1"/>
    </source>
</evidence>
<evidence type="ECO:0000313" key="3">
    <source>
        <dbReference type="Proteomes" id="UP000481043"/>
    </source>
</evidence>
<keyword evidence="1" id="KW-0812">Transmembrane</keyword>
<dbReference type="RefSeq" id="WP_163176622.1">
    <property type="nucleotide sequence ID" value="NZ_JAAIWM010000001.1"/>
</dbReference>
<comment type="caution">
    <text evidence="2">The sequence shown here is derived from an EMBL/GenBank/DDBJ whole genome shotgun (WGS) entry which is preliminary data.</text>
</comment>
<gene>
    <name evidence="2" type="ORF">G4D63_00510</name>
</gene>
<protein>
    <recommendedName>
        <fullName evidence="4">Swarming motility protein SwrB</fullName>
    </recommendedName>
</protein>
<sequence length="175" mass="20399">MNTFLLIVSFVLHAVSFLIIILLYYRLEQTREIERKQGNLLKDMEDVLSSYIMEMKEENELFLKKVKHDYKPMNTKPSTEKETTKKEKLASISINTIEPQLSDEDLLSLLPKFDEDLKTFDSSKGSKQEKEEKEFELLPLGQQAKKLHNKGLSVEEIAKQLNKGVTEIELFLKFN</sequence>
<accession>A0A6M0Q1R0</accession>
<dbReference type="EMBL" id="JAAIWM010000001">
    <property type="protein sequence ID" value="NEY70207.1"/>
    <property type="molecule type" value="Genomic_DNA"/>
</dbReference>
<proteinExistence type="predicted"/>
<evidence type="ECO:0008006" key="4">
    <source>
        <dbReference type="Google" id="ProtNLM"/>
    </source>
</evidence>
<dbReference type="AlphaFoldDB" id="A0A6M0Q1R0"/>
<keyword evidence="3" id="KW-1185">Reference proteome</keyword>
<reference evidence="2 3" key="1">
    <citation type="submission" date="2020-02" db="EMBL/GenBank/DDBJ databases">
        <title>Bacillus aquiflavi sp. nov., isolated from yellow water of strong flavor Chinese baijiu in Yibin region of China.</title>
        <authorList>
            <person name="Xie J."/>
        </authorList>
    </citation>
    <scope>NUCLEOTIDE SEQUENCE [LARGE SCALE GENOMIC DNA]</scope>
    <source>
        <strain evidence="2 3">SA4</strain>
    </source>
</reference>
<keyword evidence="1" id="KW-1133">Transmembrane helix</keyword>
<evidence type="ECO:0000256" key="1">
    <source>
        <dbReference type="SAM" id="Phobius"/>
    </source>
</evidence>
<name>A0A6M0Q1R0_9BACI</name>
<dbReference type="Proteomes" id="UP000481043">
    <property type="component" value="Unassembled WGS sequence"/>
</dbReference>
<keyword evidence="1" id="KW-0472">Membrane</keyword>
<feature type="transmembrane region" description="Helical" evidence="1">
    <location>
        <begin position="6"/>
        <end position="27"/>
    </location>
</feature>